<dbReference type="GO" id="GO:0006351">
    <property type="term" value="P:DNA-templated transcription"/>
    <property type="evidence" value="ECO:0007669"/>
    <property type="project" value="InterPro"/>
</dbReference>
<evidence type="ECO:0000256" key="1">
    <source>
        <dbReference type="ARBA" id="ARBA00022723"/>
    </source>
</evidence>
<organism evidence="9 10">
    <name type="scientific">Aspergillus homomorphus (strain CBS 101889)</name>
    <dbReference type="NCBI Taxonomy" id="1450537"/>
    <lineage>
        <taxon>Eukaryota</taxon>
        <taxon>Fungi</taxon>
        <taxon>Dikarya</taxon>
        <taxon>Ascomycota</taxon>
        <taxon>Pezizomycotina</taxon>
        <taxon>Eurotiomycetes</taxon>
        <taxon>Eurotiomycetidae</taxon>
        <taxon>Eurotiales</taxon>
        <taxon>Aspergillaceae</taxon>
        <taxon>Aspergillus</taxon>
        <taxon>Aspergillus subgen. Circumdati</taxon>
    </lineage>
</organism>
<evidence type="ECO:0000313" key="10">
    <source>
        <dbReference type="Proteomes" id="UP000248961"/>
    </source>
</evidence>
<dbReference type="InterPro" id="IPR036236">
    <property type="entry name" value="Znf_C2H2_sf"/>
</dbReference>
<keyword evidence="1" id="KW-0479">Metal-binding</keyword>
<keyword evidence="3" id="KW-0805">Transcription regulation</keyword>
<dbReference type="SMART" id="SM00355">
    <property type="entry name" value="ZnF_C2H2"/>
    <property type="match status" value="2"/>
</dbReference>
<feature type="domain" description="C2H2-type" evidence="8">
    <location>
        <begin position="26"/>
        <end position="53"/>
    </location>
</feature>
<proteinExistence type="predicted"/>
<evidence type="ECO:0000256" key="6">
    <source>
        <dbReference type="PROSITE-ProRule" id="PRU00042"/>
    </source>
</evidence>
<feature type="region of interest" description="Disordered" evidence="7">
    <location>
        <begin position="129"/>
        <end position="153"/>
    </location>
</feature>
<dbReference type="Pfam" id="PF00096">
    <property type="entry name" value="zf-C2H2"/>
    <property type="match status" value="1"/>
</dbReference>
<dbReference type="Proteomes" id="UP000248961">
    <property type="component" value="Unassembled WGS sequence"/>
</dbReference>
<evidence type="ECO:0000256" key="2">
    <source>
        <dbReference type="ARBA" id="ARBA00022833"/>
    </source>
</evidence>
<dbReference type="AlphaFoldDB" id="A0A395I7V7"/>
<keyword evidence="2" id="KW-0862">Zinc</keyword>
<keyword evidence="10" id="KW-1185">Reference proteome</keyword>
<dbReference type="VEuPathDB" id="FungiDB:BO97DRAFT_440714"/>
<evidence type="ECO:0000259" key="8">
    <source>
        <dbReference type="PROSITE" id="PS50157"/>
    </source>
</evidence>
<feature type="compositionally biased region" description="Polar residues" evidence="7">
    <location>
        <begin position="135"/>
        <end position="149"/>
    </location>
</feature>
<evidence type="ECO:0000256" key="5">
    <source>
        <dbReference type="ARBA" id="ARBA00023242"/>
    </source>
</evidence>
<dbReference type="OrthoDB" id="654211at2759"/>
<evidence type="ECO:0000256" key="7">
    <source>
        <dbReference type="SAM" id="MobiDB-lite"/>
    </source>
</evidence>
<dbReference type="GeneID" id="37202389"/>
<keyword evidence="6" id="KW-0863">Zinc-finger</keyword>
<dbReference type="EMBL" id="KZ824270">
    <property type="protein sequence ID" value="RAL16181.1"/>
    <property type="molecule type" value="Genomic_DNA"/>
</dbReference>
<dbReference type="Gene3D" id="3.30.160.60">
    <property type="entry name" value="Classic Zinc Finger"/>
    <property type="match status" value="1"/>
</dbReference>
<keyword evidence="5" id="KW-0539">Nucleus</keyword>
<dbReference type="InterPro" id="IPR013087">
    <property type="entry name" value="Znf_C2H2_type"/>
</dbReference>
<evidence type="ECO:0000313" key="9">
    <source>
        <dbReference type="EMBL" id="RAL16181.1"/>
    </source>
</evidence>
<dbReference type="PROSITE" id="PS50157">
    <property type="entry name" value="ZINC_FINGER_C2H2_2"/>
    <property type="match status" value="1"/>
</dbReference>
<evidence type="ECO:0000256" key="3">
    <source>
        <dbReference type="ARBA" id="ARBA00023015"/>
    </source>
</evidence>
<reference evidence="9 10" key="1">
    <citation type="submission" date="2018-02" db="EMBL/GenBank/DDBJ databases">
        <title>The genomes of Aspergillus section Nigri reveals drivers in fungal speciation.</title>
        <authorList>
            <consortium name="DOE Joint Genome Institute"/>
            <person name="Vesth T.C."/>
            <person name="Nybo J."/>
            <person name="Theobald S."/>
            <person name="Brandl J."/>
            <person name="Frisvad J.C."/>
            <person name="Nielsen K.F."/>
            <person name="Lyhne E.K."/>
            <person name="Kogle M.E."/>
            <person name="Kuo A."/>
            <person name="Riley R."/>
            <person name="Clum A."/>
            <person name="Nolan M."/>
            <person name="Lipzen A."/>
            <person name="Salamov A."/>
            <person name="Henrissat B."/>
            <person name="Wiebenga A."/>
            <person name="De vries R.P."/>
            <person name="Grigoriev I.V."/>
            <person name="Mortensen U.H."/>
            <person name="Andersen M.R."/>
            <person name="Baker S.E."/>
        </authorList>
    </citation>
    <scope>NUCLEOTIDE SEQUENCE [LARGE SCALE GENOMIC DNA]</scope>
    <source>
        <strain evidence="9 10">CBS 101889</strain>
    </source>
</reference>
<accession>A0A395I7V7</accession>
<dbReference type="InterPro" id="IPR007219">
    <property type="entry name" value="XnlR_reg_dom"/>
</dbReference>
<dbReference type="GO" id="GO:0008270">
    <property type="term" value="F:zinc ion binding"/>
    <property type="evidence" value="ECO:0007669"/>
    <property type="project" value="UniProtKB-KW"/>
</dbReference>
<dbReference type="PANTHER" id="PTHR47660">
    <property type="entry name" value="TRANSCRIPTION FACTOR WITH C2H2 AND ZN(2)-CYS(6) DNA BINDING DOMAIN (EUROFUNG)-RELATED-RELATED"/>
    <property type="match status" value="1"/>
</dbReference>
<dbReference type="GO" id="GO:0003677">
    <property type="term" value="F:DNA binding"/>
    <property type="evidence" value="ECO:0007669"/>
    <property type="project" value="InterPro"/>
</dbReference>
<dbReference type="PANTHER" id="PTHR47660:SF2">
    <property type="entry name" value="TRANSCRIPTION FACTOR WITH C2H2 AND ZN(2)-CYS(6) DNA BINDING DOMAIN (EUROFUNG)"/>
    <property type="match status" value="1"/>
</dbReference>
<dbReference type="SUPFAM" id="SSF57667">
    <property type="entry name" value="beta-beta-alpha zinc fingers"/>
    <property type="match status" value="1"/>
</dbReference>
<evidence type="ECO:0000256" key="4">
    <source>
        <dbReference type="ARBA" id="ARBA00023163"/>
    </source>
</evidence>
<keyword evidence="4" id="KW-0804">Transcription</keyword>
<name>A0A395I7V7_ASPHC</name>
<dbReference type="RefSeq" id="XP_025555335.1">
    <property type="nucleotide sequence ID" value="XM_025698100.1"/>
</dbReference>
<gene>
    <name evidence="9" type="ORF">BO97DRAFT_440714</name>
</gene>
<sequence>MRPQTSQESLKSPTEVPTGRGLQTRVICSLCQKIFSTKSHLRRHEASHAPSAKLTCNFCGGAYRRRDVLRRHFQTCKQKGDYQVPLRRKPGRKRKACNACAECRSFCDGDFPCEACLQRGIDCSSTRIRGDDSKSNLPRQPLTLQSPETLDNARKAGTVGRSVKLSIPFLLHYTNVESESRYESLRLLSQCNLADTKDGCCAVDHQSHNLNLATESWESLFRSFINTATLDMSSSAQAALADRFDYTELQNVATKLLTLLAGCKHSTPEERVDPDKAKQFFTPTNIAEFIEAFFNSPFHSHFLSPASFRLNQASGLLVLPMVLLGAVYTSHSRATELEIYSSNAEHLIFDGPEFQTLMDKRNDSLDDHRTLEMLQAAMLVLNLQAYKEDPDSIRQTRLHRLPRLFTAIRTIDLNQITNDCVPNTSNWEAYCLREGLVRIMAGIYLLDCYCVIFFRYPTQLQPDELTFEIPQRDNLFHARDATEWAQLSSQDVQPRAPVRLRTALRDFMRADGLGPLHKDYVPQTLFGSFLVLSALQTVLFDLLALHTFNDDLRAFEPVERGLDRWKAHWDALCRTTEPASAQRAGFIIHAVEYWWVAKALVKQPSAALTDDNNDSFLRMVDRLMQTDGSPAGG</sequence>
<dbReference type="PROSITE" id="PS00028">
    <property type="entry name" value="ZINC_FINGER_C2H2_1"/>
    <property type="match status" value="1"/>
</dbReference>
<dbReference type="STRING" id="1450537.A0A395I7V7"/>
<protein>
    <recommendedName>
        <fullName evidence="8">C2H2-type domain-containing protein</fullName>
    </recommendedName>
</protein>
<dbReference type="Pfam" id="PF04082">
    <property type="entry name" value="Fungal_trans"/>
    <property type="match status" value="1"/>
</dbReference>